<dbReference type="Gene3D" id="2.40.160.60">
    <property type="entry name" value="Outer membrane protein transport protein (OMPP1/FadL/TodX)"/>
    <property type="match status" value="1"/>
</dbReference>
<name>A0AA35W976_GEOBA</name>
<evidence type="ECO:0000313" key="2">
    <source>
        <dbReference type="Proteomes" id="UP001174909"/>
    </source>
</evidence>
<dbReference type="Proteomes" id="UP001174909">
    <property type="component" value="Unassembled WGS sequence"/>
</dbReference>
<organism evidence="1 2">
    <name type="scientific">Geodia barretti</name>
    <name type="common">Barrett's horny sponge</name>
    <dbReference type="NCBI Taxonomy" id="519541"/>
    <lineage>
        <taxon>Eukaryota</taxon>
        <taxon>Metazoa</taxon>
        <taxon>Porifera</taxon>
        <taxon>Demospongiae</taxon>
        <taxon>Heteroscleromorpha</taxon>
        <taxon>Tetractinellida</taxon>
        <taxon>Astrophorina</taxon>
        <taxon>Geodiidae</taxon>
        <taxon>Geodia</taxon>
    </lineage>
</organism>
<accession>A0AA35W976</accession>
<keyword evidence="2" id="KW-1185">Reference proteome</keyword>
<dbReference type="AlphaFoldDB" id="A0AA35W976"/>
<reference evidence="1" key="1">
    <citation type="submission" date="2023-03" db="EMBL/GenBank/DDBJ databases">
        <authorList>
            <person name="Steffen K."/>
            <person name="Cardenas P."/>
        </authorList>
    </citation>
    <scope>NUCLEOTIDE SEQUENCE</scope>
</reference>
<dbReference type="SUPFAM" id="SSF56935">
    <property type="entry name" value="Porins"/>
    <property type="match status" value="1"/>
</dbReference>
<dbReference type="EMBL" id="CASHTH010001138">
    <property type="protein sequence ID" value="CAI8011964.1"/>
    <property type="molecule type" value="Genomic_DNA"/>
</dbReference>
<evidence type="ECO:0000313" key="1">
    <source>
        <dbReference type="EMBL" id="CAI8011964.1"/>
    </source>
</evidence>
<comment type="caution">
    <text evidence="1">The sequence shown here is derived from an EMBL/GenBank/DDBJ whole genome shotgun (WGS) entry which is preliminary data.</text>
</comment>
<gene>
    <name evidence="1" type="ORF">GBAR_LOCUS7683</name>
</gene>
<sequence>MPHLRLGAGARSIGMGGAFTAIADDATATVWNPAGLGSAADLSLNFSTQQLDLDRSHNFIALTKTLGSAGSIGLAVTNAGVSGIQQYDATERYGGTFNYSANAYSLSYGIGFGNFGIGLTGRMLTDNFGAEGVENQSGFGGVDIGLMGHALHIDVGEEKVPTFHYGIAAKYLGAALGDDTVPMVVSVGAAYNLYMGNVVTFAADIEQEFVNLDESAVSLRLGAEYTILTYKSTAFAIRGGARASRDTQNLFGGFGVNIGGLQIDYAIQDGMASEINGVGSTHFASLSYRF</sequence>
<proteinExistence type="predicted"/>
<protein>
    <recommendedName>
        <fullName evidence="3">PorV/PorQ family protein</fullName>
    </recommendedName>
</protein>
<evidence type="ECO:0008006" key="3">
    <source>
        <dbReference type="Google" id="ProtNLM"/>
    </source>
</evidence>